<reference evidence="5" key="3">
    <citation type="journal article" date="2018" name="Genome Biol.">
        <title>SKESA: strategic k-mer extension for scrupulous assemblies.</title>
        <authorList>
            <person name="Souvorov A."/>
            <person name="Agarwala R."/>
            <person name="Lipman D.J."/>
        </authorList>
    </citation>
    <scope>NUCLEOTIDE SEQUENCE</scope>
    <source>
        <strain evidence="5">HN1000</strain>
    </source>
</reference>
<proteinExistence type="predicted"/>
<organism evidence="4">
    <name type="scientific">Clostridioides difficile</name>
    <name type="common">Peptoclostridium difficile</name>
    <dbReference type="NCBI Taxonomy" id="1496"/>
    <lineage>
        <taxon>Bacteria</taxon>
        <taxon>Bacillati</taxon>
        <taxon>Bacillota</taxon>
        <taxon>Clostridia</taxon>
        <taxon>Peptostreptococcales</taxon>
        <taxon>Peptostreptococcaceae</taxon>
        <taxon>Clostridioides</taxon>
    </lineage>
</organism>
<dbReference type="RefSeq" id="WP_004454954.1">
    <property type="nucleotide sequence ID" value="NZ_AP031492.1"/>
</dbReference>
<feature type="transmembrane region" description="Helical" evidence="1">
    <location>
        <begin position="44"/>
        <end position="64"/>
    </location>
</feature>
<dbReference type="AlphaFoldDB" id="A0A031WAM5"/>
<dbReference type="EMBL" id="LK932505">
    <property type="protein sequence ID" value="CDS85041.1"/>
    <property type="molecule type" value="Genomic_DNA"/>
</dbReference>
<reference evidence="5" key="4">
    <citation type="submission" date="2021-06" db="EMBL/GenBank/DDBJ databases">
        <authorList>
            <consortium name="NCBI Pathogen Detection Project"/>
        </authorList>
    </citation>
    <scope>NUCLEOTIDE SEQUENCE</scope>
    <source>
        <strain evidence="5">HN1000</strain>
    </source>
</reference>
<evidence type="ECO:0000313" key="4">
    <source>
        <dbReference type="EMBL" id="CDT63989.1"/>
    </source>
</evidence>
<feature type="transmembrane region" description="Helical" evidence="1">
    <location>
        <begin position="12"/>
        <end position="32"/>
    </location>
</feature>
<dbReference type="EMBL" id="DAEPXK010000024">
    <property type="protein sequence ID" value="HBH1542837.1"/>
    <property type="molecule type" value="Genomic_DNA"/>
</dbReference>
<reference evidence="6 8" key="2">
    <citation type="submission" date="2017-02" db="EMBL/GenBank/DDBJ databases">
        <authorList>
            <consortium name="Pathogen Informatics"/>
        </authorList>
    </citation>
    <scope>NUCLEOTIDE SEQUENCE [LARGE SCALE GENOMIC DNA]</scope>
    <source>
        <strain evidence="7">Clo34</strain>
        <strain evidence="9">clo34</strain>
        <strain evidence="6 8">VRECD0157</strain>
    </source>
</reference>
<evidence type="ECO:0000313" key="2">
    <source>
        <dbReference type="EMBL" id="CDS85041.1"/>
    </source>
</evidence>
<feature type="transmembrane region" description="Helical" evidence="1">
    <location>
        <begin position="145"/>
        <end position="164"/>
    </location>
</feature>
<keyword evidence="1" id="KW-0472">Membrane</keyword>
<evidence type="ECO:0000313" key="8">
    <source>
        <dbReference type="Proteomes" id="UP000189137"/>
    </source>
</evidence>
<name>A0A031WAM5_CLODI</name>
<dbReference type="InterPro" id="IPR025918">
    <property type="entry name" value="YIEGIA"/>
</dbReference>
<evidence type="ECO:0000313" key="9">
    <source>
        <dbReference type="Proteomes" id="UP000411588"/>
    </source>
</evidence>
<evidence type="ECO:0000313" key="5">
    <source>
        <dbReference type="EMBL" id="HBH1542837.1"/>
    </source>
</evidence>
<gene>
    <name evidence="4" type="ORF">BN1095_620028</name>
    <name evidence="2" type="ORF">BN1096_520063</name>
    <name evidence="3" type="ORF">BN1097_680121</name>
    <name evidence="5" type="ORF">KRM00_002329</name>
    <name evidence="7" type="ORF">SAMEA1402399_00090</name>
    <name evidence="6" type="ORF">SAMEA3375112_01851</name>
</gene>
<dbReference type="PATRIC" id="fig|1496.1373.peg.198"/>
<evidence type="ECO:0000313" key="3">
    <source>
        <dbReference type="EMBL" id="CDS88596.1"/>
    </source>
</evidence>
<evidence type="ECO:0000256" key="1">
    <source>
        <dbReference type="SAM" id="Phobius"/>
    </source>
</evidence>
<dbReference type="Pfam" id="PF14045">
    <property type="entry name" value="YIEGIA"/>
    <property type="match status" value="1"/>
</dbReference>
<dbReference type="EMBL" id="LK932407">
    <property type="protein sequence ID" value="CDS88596.1"/>
    <property type="molecule type" value="Genomic_DNA"/>
</dbReference>
<keyword evidence="1" id="KW-1133">Transmembrane helix</keyword>
<feature type="transmembrane region" description="Helical" evidence="1">
    <location>
        <begin position="122"/>
        <end position="139"/>
    </location>
</feature>
<dbReference type="Proteomes" id="UP000411588">
    <property type="component" value="Unassembled WGS sequence"/>
</dbReference>
<dbReference type="EMBL" id="LK933316">
    <property type="protein sequence ID" value="CDT63989.1"/>
    <property type="molecule type" value="Genomic_DNA"/>
</dbReference>
<sequence length="310" mass="34452">MEESLLNANLFRHSFIVALVVGILCRGLVLRVTDKQYPSRPQDYLEQIIISGLSASLGAIALPALIDKEFAALTFFAVAIQQFQGLAEQERITLKNIDNEELVPKGDAYVEEIASTYESRSYISLFSALVSSIVYIVFARKYGLSFFYCTILAIVSGAIVGLIFRRFLRRNSIADIADIVPAKISFEGPILMVNGVIITNIGLESTREKYRNECLAIEVIPRDLGAFGIVNDIGQRQAIIHNLFIHMGIDRDVDEVDIVAISKTNLEKSTVVIPYMPILKDIDVMIDVVKSTPIIETSKGKQSDFSRKTL</sequence>
<evidence type="ECO:0000313" key="7">
    <source>
        <dbReference type="EMBL" id="VFD29058.1"/>
    </source>
</evidence>
<evidence type="ECO:0000313" key="6">
    <source>
        <dbReference type="EMBL" id="SJS32919.1"/>
    </source>
</evidence>
<dbReference type="KEGG" id="pdf:CD630DERM_26360"/>
<dbReference type="Proteomes" id="UP000189137">
    <property type="component" value="Unassembled WGS sequence"/>
</dbReference>
<reference evidence="4" key="1">
    <citation type="submission" date="2014-07" db="EMBL/GenBank/DDBJ databases">
        <authorList>
            <person name="Monot Marc"/>
        </authorList>
    </citation>
    <scope>NUCLEOTIDE SEQUENCE</scope>
    <source>
        <strain evidence="4">7032989</strain>
        <strain evidence="3">7032994</strain>
    </source>
</reference>
<keyword evidence="1" id="KW-0812">Transmembrane</keyword>
<protein>
    <submittedName>
        <fullName evidence="4 7">Membrane protein</fullName>
    </submittedName>
    <submittedName>
        <fullName evidence="5">YIEGIA family protein</fullName>
    </submittedName>
</protein>
<dbReference type="EMBL" id="FUPS01000005">
    <property type="protein sequence ID" value="SJS32919.1"/>
    <property type="molecule type" value="Genomic_DNA"/>
</dbReference>
<dbReference type="EMBL" id="CAADAN010000001">
    <property type="protein sequence ID" value="VFD29058.1"/>
    <property type="molecule type" value="Genomic_DNA"/>
</dbReference>
<dbReference type="GeneID" id="66355038"/>
<dbReference type="Proteomes" id="UP000878956">
    <property type="component" value="Unassembled WGS sequence"/>
</dbReference>
<accession>A0A031WAM5</accession>